<feature type="compositionally biased region" description="Basic and acidic residues" evidence="3">
    <location>
        <begin position="32"/>
        <end position="46"/>
    </location>
</feature>
<dbReference type="Proteomes" id="UP000054886">
    <property type="component" value="Unassembled WGS sequence"/>
</dbReference>
<dbReference type="EMBL" id="LLZZ01000022">
    <property type="protein sequence ID" value="KTB12274.1"/>
    <property type="molecule type" value="Genomic_DNA"/>
</dbReference>
<dbReference type="CDD" id="cd07323">
    <property type="entry name" value="LAM"/>
    <property type="match status" value="1"/>
</dbReference>
<dbReference type="InterPro" id="IPR036388">
    <property type="entry name" value="WH-like_DNA-bd_sf"/>
</dbReference>
<feature type="compositionally biased region" description="Basic and acidic residues" evidence="3">
    <location>
        <begin position="615"/>
        <end position="625"/>
    </location>
</feature>
<dbReference type="GO" id="GO:0003723">
    <property type="term" value="F:RNA binding"/>
    <property type="evidence" value="ECO:0007669"/>
    <property type="project" value="UniProtKB-UniRule"/>
</dbReference>
<gene>
    <name evidence="5" type="ORF">AO440_001130</name>
</gene>
<feature type="domain" description="HTH La-type RNA-binding" evidence="4">
    <location>
        <begin position="401"/>
        <end position="497"/>
    </location>
</feature>
<feature type="compositionally biased region" description="Polar residues" evidence="3">
    <location>
        <begin position="274"/>
        <end position="311"/>
    </location>
</feature>
<dbReference type="PROSITE" id="PS50961">
    <property type="entry name" value="HTH_LA"/>
    <property type="match status" value="1"/>
</dbReference>
<proteinExistence type="predicted"/>
<feature type="compositionally biased region" description="Basic residues" evidence="3">
    <location>
        <begin position="225"/>
        <end position="253"/>
    </location>
</feature>
<dbReference type="InterPro" id="IPR006630">
    <property type="entry name" value="La_HTH"/>
</dbReference>
<feature type="compositionally biased region" description="Polar residues" evidence="3">
    <location>
        <begin position="58"/>
        <end position="77"/>
    </location>
</feature>
<evidence type="ECO:0000313" key="5">
    <source>
        <dbReference type="EMBL" id="KTB12274.1"/>
    </source>
</evidence>
<evidence type="ECO:0000313" key="6">
    <source>
        <dbReference type="Proteomes" id="UP000054886"/>
    </source>
</evidence>
<dbReference type="VEuPathDB" id="FungiDB:CAGL0F00627g"/>
<organism evidence="5 6">
    <name type="scientific">Candida glabrata</name>
    <name type="common">Yeast</name>
    <name type="synonym">Torulopsis glabrata</name>
    <dbReference type="NCBI Taxonomy" id="5478"/>
    <lineage>
        <taxon>Eukaryota</taxon>
        <taxon>Fungi</taxon>
        <taxon>Dikarya</taxon>
        <taxon>Ascomycota</taxon>
        <taxon>Saccharomycotina</taxon>
        <taxon>Saccharomycetes</taxon>
        <taxon>Saccharomycetales</taxon>
        <taxon>Saccharomycetaceae</taxon>
        <taxon>Nakaseomyces</taxon>
    </lineage>
</organism>
<evidence type="ECO:0000259" key="4">
    <source>
        <dbReference type="PROSITE" id="PS50961"/>
    </source>
</evidence>
<feature type="compositionally biased region" description="Low complexity" evidence="3">
    <location>
        <begin position="337"/>
        <end position="353"/>
    </location>
</feature>
<dbReference type="SMART" id="SM00715">
    <property type="entry name" value="LA"/>
    <property type="match status" value="1"/>
</dbReference>
<dbReference type="SUPFAM" id="SSF46785">
    <property type="entry name" value="Winged helix' DNA-binding domain"/>
    <property type="match status" value="1"/>
</dbReference>
<feature type="region of interest" description="Disordered" evidence="3">
    <location>
        <begin position="556"/>
        <end position="625"/>
    </location>
</feature>
<reference evidence="5 6" key="1">
    <citation type="submission" date="2015-10" db="EMBL/GenBank/DDBJ databases">
        <title>Draft genomes sequences of Candida glabrata isolates 1A, 1B, 2A, 2B, 3A and 3B.</title>
        <authorList>
            <person name="Haavelsrud O.E."/>
            <person name="Gaustad P."/>
        </authorList>
    </citation>
    <scope>NUCLEOTIDE SEQUENCE [LARGE SCALE GENOMIC DNA]</scope>
    <source>
        <strain evidence="5">910700640</strain>
    </source>
</reference>
<dbReference type="Pfam" id="PF05383">
    <property type="entry name" value="La"/>
    <property type="match status" value="1"/>
</dbReference>
<feature type="compositionally biased region" description="Polar residues" evidence="3">
    <location>
        <begin position="20"/>
        <end position="31"/>
    </location>
</feature>
<evidence type="ECO:0000256" key="3">
    <source>
        <dbReference type="SAM" id="MobiDB-lite"/>
    </source>
</evidence>
<dbReference type="VEuPathDB" id="FungiDB:B1J91_F00627g"/>
<dbReference type="VEuPathDB" id="FungiDB:GWK60_F00495"/>
<dbReference type="VEuPathDB" id="FungiDB:GVI51_F00495"/>
<dbReference type="InterPro" id="IPR036390">
    <property type="entry name" value="WH_DNA-bd_sf"/>
</dbReference>
<dbReference type="OMA" id="TMHALIT"/>
<comment type="caution">
    <text evidence="5">The sequence shown here is derived from an EMBL/GenBank/DDBJ whole genome shotgun (WGS) entry which is preliminary data.</text>
</comment>
<dbReference type="AlphaFoldDB" id="A0A0W0D5A8"/>
<accession>A0A0W0D5A8</accession>
<feature type="compositionally biased region" description="Basic and acidic residues" evidence="3">
    <location>
        <begin position="254"/>
        <end position="273"/>
    </location>
</feature>
<evidence type="ECO:0000256" key="1">
    <source>
        <dbReference type="ARBA" id="ARBA00022884"/>
    </source>
</evidence>
<dbReference type="PhylomeDB" id="A0A0W0D5A8"/>
<feature type="compositionally biased region" description="Basic and acidic residues" evidence="3">
    <location>
        <begin position="85"/>
        <end position="95"/>
    </location>
</feature>
<dbReference type="Gene3D" id="1.10.10.10">
    <property type="entry name" value="Winged helix-like DNA-binding domain superfamily/Winged helix DNA-binding domain"/>
    <property type="match status" value="1"/>
</dbReference>
<feature type="region of interest" description="Disordered" evidence="3">
    <location>
        <begin position="1"/>
        <end position="367"/>
    </location>
</feature>
<protein>
    <submittedName>
        <fullName evidence="5">RNA-binding protein SRO9</fullName>
    </submittedName>
</protein>
<feature type="compositionally biased region" description="Basic and acidic residues" evidence="3">
    <location>
        <begin position="195"/>
        <end position="214"/>
    </location>
</feature>
<name>A0A0W0D5A8_CANGB</name>
<sequence>MSQEENVETVPVTVTGKADSASQAAPESTTDVDIKKSKKADAKEPGVDASKLVPAPIPTSSPWKAVSQTGESVNASEVSLEEEIENTRKQKERKNGGSANTMKPTGSNVKWVPMKASITVSSGNGGSKRSGRRSGNKGKDTKKTGNSNSTSDSQGTNATSSSSQSKKKNTKQAKSNNVKNNNKKKDDENNTSSTDTDKDNTKSSEVKTKSDVKSSSETVNGGSSHAHHHHHGNNHNHNHSHSQHNHQHHHGHKHEQNKQKDVNTKDINEEKETASVQETESKTPTGQRASSGSGQKENYSTENTNEQNVGEPSSKHVRRHSYHHQQGGSYGHTGRQFNNHHSTNYSYNTSNTNFHDKTQRNGYYPRQNQKPYVPHNRNFNNNMHYVPYVQNSYNAQYYNTMHALITAVQNVSKQIEYYFSEENLSRDSFLKSKFSDAGFVPIDLIAKFFRVVNMSFGGDPTIILAALREIAANEDSVVEVVRGKSNAEEHEAKGQDNFYGPEYNINNYFVRAKNWEKWLNETNQDSFAVAIEKTLAGTDLDQFTINSSLLPAQPYMYGRSYRPNGYKRGQSYSRGGKQRYNSNSSPDNHRSQVGDGANEENDDPVNDNSTPVDTKSAEKSENDEQ</sequence>
<keyword evidence="1 2" id="KW-0694">RNA-binding</keyword>
<evidence type="ECO:0000256" key="2">
    <source>
        <dbReference type="PROSITE-ProRule" id="PRU00332"/>
    </source>
</evidence>
<feature type="compositionally biased region" description="Polar residues" evidence="3">
    <location>
        <begin position="97"/>
        <end position="108"/>
    </location>
</feature>